<dbReference type="Proteomes" id="UP000887574">
    <property type="component" value="Unplaced"/>
</dbReference>
<accession>A0A915D742</accession>
<evidence type="ECO:0000313" key="3">
    <source>
        <dbReference type="WBParaSite" id="jg16745"/>
    </source>
</evidence>
<protein>
    <submittedName>
        <fullName evidence="3">Uncharacterized protein</fullName>
    </submittedName>
</protein>
<dbReference type="AlphaFoldDB" id="A0A915D742"/>
<reference evidence="3" key="1">
    <citation type="submission" date="2022-11" db="UniProtKB">
        <authorList>
            <consortium name="WormBaseParasite"/>
        </authorList>
    </citation>
    <scope>IDENTIFICATION</scope>
</reference>
<sequence length="77" mass="7892">MPLVKSSSYKSAQLKSFNMDGDNSALASSPPKTAELKGQSGVVPDVKEGIQSDTSAVPVAAAENVLAETKIQPGSMV</sequence>
<name>A0A915D742_9BILA</name>
<keyword evidence="2" id="KW-1185">Reference proteome</keyword>
<evidence type="ECO:0000256" key="1">
    <source>
        <dbReference type="SAM" id="MobiDB-lite"/>
    </source>
</evidence>
<proteinExistence type="predicted"/>
<organism evidence="2 3">
    <name type="scientific">Ditylenchus dipsaci</name>
    <dbReference type="NCBI Taxonomy" id="166011"/>
    <lineage>
        <taxon>Eukaryota</taxon>
        <taxon>Metazoa</taxon>
        <taxon>Ecdysozoa</taxon>
        <taxon>Nematoda</taxon>
        <taxon>Chromadorea</taxon>
        <taxon>Rhabditida</taxon>
        <taxon>Tylenchina</taxon>
        <taxon>Tylenchomorpha</taxon>
        <taxon>Sphaerularioidea</taxon>
        <taxon>Anguinidae</taxon>
        <taxon>Anguininae</taxon>
        <taxon>Ditylenchus</taxon>
    </lineage>
</organism>
<dbReference type="WBParaSite" id="jg16745">
    <property type="protein sequence ID" value="jg16745"/>
    <property type="gene ID" value="jg16745"/>
</dbReference>
<evidence type="ECO:0000313" key="2">
    <source>
        <dbReference type="Proteomes" id="UP000887574"/>
    </source>
</evidence>
<feature type="region of interest" description="Disordered" evidence="1">
    <location>
        <begin position="19"/>
        <end position="42"/>
    </location>
</feature>